<evidence type="ECO:0000313" key="7">
    <source>
        <dbReference type="EMBL" id="OZM70591.1"/>
    </source>
</evidence>
<feature type="transmembrane region" description="Helical" evidence="5">
    <location>
        <begin position="227"/>
        <end position="253"/>
    </location>
</feature>
<organism evidence="7 8">
    <name type="scientific">Amycolatopsis antarctica</name>
    <dbReference type="NCBI Taxonomy" id="1854586"/>
    <lineage>
        <taxon>Bacteria</taxon>
        <taxon>Bacillati</taxon>
        <taxon>Actinomycetota</taxon>
        <taxon>Actinomycetes</taxon>
        <taxon>Pseudonocardiales</taxon>
        <taxon>Pseudonocardiaceae</taxon>
        <taxon>Amycolatopsis</taxon>
    </lineage>
</organism>
<protein>
    <submittedName>
        <fullName evidence="7">ABC transporter permease</fullName>
    </submittedName>
</protein>
<keyword evidence="4 5" id="KW-0472">Membrane</keyword>
<dbReference type="InterPro" id="IPR013525">
    <property type="entry name" value="ABC2_TM"/>
</dbReference>
<comment type="caution">
    <text evidence="7">The sequence shown here is derived from an EMBL/GenBank/DDBJ whole genome shotgun (WGS) entry which is preliminary data.</text>
</comment>
<dbReference type="Proteomes" id="UP000242444">
    <property type="component" value="Unassembled WGS sequence"/>
</dbReference>
<dbReference type="PANTHER" id="PTHR43471">
    <property type="entry name" value="ABC TRANSPORTER PERMEASE"/>
    <property type="match status" value="1"/>
</dbReference>
<feature type="domain" description="ABC-2 type transporter transmembrane" evidence="6">
    <location>
        <begin position="33"/>
        <end position="377"/>
    </location>
</feature>
<evidence type="ECO:0000256" key="1">
    <source>
        <dbReference type="ARBA" id="ARBA00004141"/>
    </source>
</evidence>
<name>A0A263CWX1_9PSEU</name>
<proteinExistence type="predicted"/>
<keyword evidence="3 5" id="KW-1133">Transmembrane helix</keyword>
<sequence>MTTPIRSTGPATAVRLVAQRELNTRLRTRSFFVGTAVIIVVIAGYLLLQSTLFADSDRSRVGLSGQSAGIAEQLTQTGRELGQEIETSTIGDVEQGRAQVESGDLDALVSGNSTDLAVLVKTELPEELKAALNGLSQSEVLNAELLRAGEDPAQVLSAVDSAQVKVSTIEPADPERGQRLVIGLVIVFLLYFSITTYGTLVAQGIVEEKSSRVVEILLATVRPWQLLLGKVIGLGLVGLVQLLIIGGAGLAMASATGVLTLSGVATSTLLWGLVWYLLGFFLYATVFAAAGSLVSRQEDAQSVLTPVTMVLVVGFVIGLNVLLQDPDGSATQILSLVPVLSPVLMPGRIAAGTVGSWEILLALVLTLATVAVFTWLGGKIYQNAVLRTGSRIKLTDALKG</sequence>
<evidence type="ECO:0000256" key="4">
    <source>
        <dbReference type="ARBA" id="ARBA00023136"/>
    </source>
</evidence>
<keyword evidence="2 5" id="KW-0812">Transmembrane</keyword>
<comment type="subcellular location">
    <subcellularLocation>
        <location evidence="1">Membrane</location>
        <topology evidence="1">Multi-pass membrane protein</topology>
    </subcellularLocation>
</comment>
<evidence type="ECO:0000313" key="8">
    <source>
        <dbReference type="Proteomes" id="UP000242444"/>
    </source>
</evidence>
<evidence type="ECO:0000256" key="2">
    <source>
        <dbReference type="ARBA" id="ARBA00022692"/>
    </source>
</evidence>
<dbReference type="AlphaFoldDB" id="A0A263CWX1"/>
<dbReference type="RefSeq" id="WP_094865403.1">
    <property type="nucleotide sequence ID" value="NZ_NKYE01000019.1"/>
</dbReference>
<evidence type="ECO:0000256" key="5">
    <source>
        <dbReference type="SAM" id="Phobius"/>
    </source>
</evidence>
<feature type="transmembrane region" description="Helical" evidence="5">
    <location>
        <begin position="30"/>
        <end position="48"/>
    </location>
</feature>
<dbReference type="GO" id="GO:0016020">
    <property type="term" value="C:membrane"/>
    <property type="evidence" value="ECO:0007669"/>
    <property type="project" value="UniProtKB-SubCell"/>
</dbReference>
<feature type="transmembrane region" description="Helical" evidence="5">
    <location>
        <begin position="273"/>
        <end position="294"/>
    </location>
</feature>
<evidence type="ECO:0000256" key="3">
    <source>
        <dbReference type="ARBA" id="ARBA00022989"/>
    </source>
</evidence>
<reference evidence="7 8" key="1">
    <citation type="submission" date="2017-07" db="EMBL/GenBank/DDBJ databases">
        <title>Amycolatopsis antarcticus sp. nov., isolated from the surface of an Antarcticus brown macroalga.</title>
        <authorList>
            <person name="Wang J."/>
            <person name="Leiva S."/>
            <person name="Huang J."/>
            <person name="Huang Y."/>
        </authorList>
    </citation>
    <scope>NUCLEOTIDE SEQUENCE [LARGE SCALE GENOMIC DNA]</scope>
    <source>
        <strain evidence="7 8">AU-G6</strain>
    </source>
</reference>
<dbReference type="EMBL" id="NKYE01000019">
    <property type="protein sequence ID" value="OZM70591.1"/>
    <property type="molecule type" value="Genomic_DNA"/>
</dbReference>
<feature type="transmembrane region" description="Helical" evidence="5">
    <location>
        <begin position="180"/>
        <end position="206"/>
    </location>
</feature>
<feature type="transmembrane region" description="Helical" evidence="5">
    <location>
        <begin position="303"/>
        <end position="323"/>
    </location>
</feature>
<dbReference type="OrthoDB" id="3268959at2"/>
<evidence type="ECO:0000259" key="6">
    <source>
        <dbReference type="Pfam" id="PF12698"/>
    </source>
</evidence>
<feature type="transmembrane region" description="Helical" evidence="5">
    <location>
        <begin position="359"/>
        <end position="378"/>
    </location>
</feature>
<gene>
    <name evidence="7" type="ORF">CFN78_24635</name>
</gene>
<accession>A0A263CWX1</accession>
<keyword evidence="8" id="KW-1185">Reference proteome</keyword>
<dbReference type="PANTHER" id="PTHR43471:SF3">
    <property type="entry name" value="ABC TRANSPORTER PERMEASE PROTEIN NATB"/>
    <property type="match status" value="1"/>
</dbReference>
<dbReference type="Pfam" id="PF12698">
    <property type="entry name" value="ABC2_membrane_3"/>
    <property type="match status" value="1"/>
</dbReference>
<dbReference type="InParanoid" id="A0A263CWX1"/>
<dbReference type="GO" id="GO:0140359">
    <property type="term" value="F:ABC-type transporter activity"/>
    <property type="evidence" value="ECO:0007669"/>
    <property type="project" value="InterPro"/>
</dbReference>